<evidence type="ECO:0000256" key="6">
    <source>
        <dbReference type="ARBA" id="ARBA00022737"/>
    </source>
</evidence>
<accession>A0A9Q8QWV4</accession>
<keyword evidence="6" id="KW-0677">Repeat</keyword>
<evidence type="ECO:0000256" key="2">
    <source>
        <dbReference type="ARBA" id="ARBA00022580"/>
    </source>
</evidence>
<dbReference type="EMBL" id="OK337614">
    <property type="protein sequence ID" value="UNP64457.1"/>
    <property type="molecule type" value="Genomic_DNA"/>
</dbReference>
<dbReference type="GO" id="GO:0044423">
    <property type="term" value="C:virion component"/>
    <property type="evidence" value="ECO:0007669"/>
    <property type="project" value="UniProtKB-KW"/>
</dbReference>
<keyword evidence="1" id="KW-1048">Host nucleus</keyword>
<keyword evidence="8" id="KW-0378">Hydrolase</keyword>
<reference evidence="14" key="1">
    <citation type="submission" date="2021-09" db="EMBL/GenBank/DDBJ databases">
        <title>The complete genome of the Saguinine gammaherpesvirus 1 (SgGHV-1).</title>
        <authorList>
            <person name="Marti-Carreras J."/>
            <person name="Maes P."/>
        </authorList>
    </citation>
    <scope>NUCLEOTIDE SEQUENCE</scope>
    <source>
        <strain evidence="14">S338D</strain>
    </source>
</reference>
<evidence type="ECO:0000256" key="11">
    <source>
        <dbReference type="ARBA" id="ARBA00022876"/>
    </source>
</evidence>
<evidence type="ECO:0000256" key="12">
    <source>
        <dbReference type="ARBA" id="ARBA00023200"/>
    </source>
</evidence>
<evidence type="ECO:0000256" key="5">
    <source>
        <dbReference type="ARBA" id="ARBA00022670"/>
    </source>
</evidence>
<evidence type="ECO:0000256" key="7">
    <source>
        <dbReference type="ARBA" id="ARBA00022786"/>
    </source>
</evidence>
<keyword evidence="4" id="KW-1130">Modulation of host ubiquitin pathway by virus</keyword>
<proteinExistence type="predicted"/>
<keyword evidence="9" id="KW-0788">Thiol protease</keyword>
<dbReference type="Pfam" id="PF04843">
    <property type="entry name" value="Herpes_teg_N"/>
    <property type="match status" value="1"/>
</dbReference>
<dbReference type="SUPFAM" id="SSF54001">
    <property type="entry name" value="Cysteine proteinases"/>
    <property type="match status" value="1"/>
</dbReference>
<dbReference type="InterPro" id="IPR006928">
    <property type="entry name" value="Herpes_teg_USP"/>
</dbReference>
<evidence type="ECO:0000256" key="9">
    <source>
        <dbReference type="ARBA" id="ARBA00022807"/>
    </source>
</evidence>
<evidence type="ECO:0000256" key="1">
    <source>
        <dbReference type="ARBA" id="ARBA00022562"/>
    </source>
</evidence>
<dbReference type="GO" id="GO:0008234">
    <property type="term" value="F:cysteine-type peptidase activity"/>
    <property type="evidence" value="ECO:0007669"/>
    <property type="project" value="UniProtKB-KW"/>
</dbReference>
<sequence length="105" mass="11477">MAFPPVLKDLKFEGVASTHQADCKYGEFAGSQCLSNCVVYLASSYFNNETPLTTTEDLDLVLELGTRLDFILRKSGTLPSGIQTICSVTPCTELHTGAWLGMFHL</sequence>
<name>A0A9Q8QWV4_9GAMA</name>
<evidence type="ECO:0000256" key="4">
    <source>
        <dbReference type="ARBA" id="ARBA00022662"/>
    </source>
</evidence>
<evidence type="ECO:0000313" key="15">
    <source>
        <dbReference type="Proteomes" id="UP001142430"/>
    </source>
</evidence>
<dbReference type="GO" id="GO:0006508">
    <property type="term" value="P:proteolysis"/>
    <property type="evidence" value="ECO:0007669"/>
    <property type="project" value="UniProtKB-KW"/>
</dbReference>
<dbReference type="Proteomes" id="UP001142430">
    <property type="component" value="Segment"/>
</dbReference>
<keyword evidence="3" id="KW-0945">Host-virus interaction</keyword>
<feature type="domain" description="Peptidase C76" evidence="13">
    <location>
        <begin position="13"/>
        <end position="105"/>
    </location>
</feature>
<dbReference type="GO" id="GO:0039648">
    <property type="term" value="P:symbiont-mediated perturbation of host ubiquitin-like protein modification"/>
    <property type="evidence" value="ECO:0007669"/>
    <property type="project" value="UniProtKB-KW"/>
</dbReference>
<keyword evidence="10" id="KW-0946">Virion</keyword>
<keyword evidence="5" id="KW-0645">Protease</keyword>
<keyword evidence="12" id="KW-1035">Host cytoplasm</keyword>
<evidence type="ECO:0000313" key="14">
    <source>
        <dbReference type="EMBL" id="UNP64457.1"/>
    </source>
</evidence>
<evidence type="ECO:0000256" key="10">
    <source>
        <dbReference type="ARBA" id="ARBA00022844"/>
    </source>
</evidence>
<keyword evidence="7" id="KW-0833">Ubl conjugation pathway</keyword>
<evidence type="ECO:0000259" key="13">
    <source>
        <dbReference type="PROSITE" id="PS51521"/>
    </source>
</evidence>
<keyword evidence="2" id="KW-0920">Virion tegument</keyword>
<protein>
    <submittedName>
        <fullName evidence="14">Tegument protein</fullName>
    </submittedName>
</protein>
<evidence type="ECO:0000256" key="3">
    <source>
        <dbReference type="ARBA" id="ARBA00022581"/>
    </source>
</evidence>
<dbReference type="InterPro" id="IPR038765">
    <property type="entry name" value="Papain-like_cys_pep_sf"/>
</dbReference>
<evidence type="ECO:0000256" key="8">
    <source>
        <dbReference type="ARBA" id="ARBA00022801"/>
    </source>
</evidence>
<dbReference type="Gene3D" id="3.90.70.120">
    <property type="match status" value="1"/>
</dbReference>
<keyword evidence="11" id="KW-1127">Modulation of host ubiquitin pathway by viral deubiquitinase</keyword>
<dbReference type="PROSITE" id="PS51521">
    <property type="entry name" value="HTUSP"/>
    <property type="match status" value="1"/>
</dbReference>
<organism evidence="14 15">
    <name type="scientific">Saguinine gammaherpesvirus 1</name>
    <dbReference type="NCBI Taxonomy" id="2169901"/>
    <lineage>
        <taxon>Viruses</taxon>
        <taxon>Duplodnaviria</taxon>
        <taxon>Heunggongvirae</taxon>
        <taxon>Peploviricota</taxon>
        <taxon>Herviviricetes</taxon>
        <taxon>Herpesvirales</taxon>
        <taxon>Orthoherpesviridae</taxon>
        <taxon>Gammaherpesvirinae</taxon>
    </lineage>
</organism>